<evidence type="ECO:0000256" key="4">
    <source>
        <dbReference type="PROSITE-ProRule" id="PRU01006"/>
    </source>
</evidence>
<dbReference type="InterPro" id="IPR001180">
    <property type="entry name" value="CNH_dom"/>
</dbReference>
<reference evidence="7" key="2">
    <citation type="submission" date="2014-06" db="EMBL/GenBank/DDBJ databases">
        <title>The complete genome of Blastobotrys (Arxula) adeninivorans LS3 - a yeast of biotechnological interest.</title>
        <authorList>
            <person name="Kunze G."/>
            <person name="Gaillardin C."/>
            <person name="Czernicka M."/>
            <person name="Durrens P."/>
            <person name="Martin T."/>
            <person name="Boer E."/>
            <person name="Gabaldon T."/>
            <person name="Cruz J."/>
            <person name="Talla E."/>
            <person name="Marck C."/>
            <person name="Goffeau A."/>
            <person name="Barbe V."/>
            <person name="Baret P."/>
            <person name="Baronian K."/>
            <person name="Beier S."/>
            <person name="Bleykasten C."/>
            <person name="Bode R."/>
            <person name="Casaregola S."/>
            <person name="Despons L."/>
            <person name="Fairhead C."/>
            <person name="Giersberg M."/>
            <person name="Gierski P."/>
            <person name="Hahnel U."/>
            <person name="Hartmann A."/>
            <person name="Jankowska D."/>
            <person name="Jubin C."/>
            <person name="Jung P."/>
            <person name="Lafontaine I."/>
            <person name="Leh-Louis V."/>
            <person name="Lemaire M."/>
            <person name="Marcet-Houben M."/>
            <person name="Mascher M."/>
            <person name="Morel G."/>
            <person name="Richard G.-F."/>
            <person name="Riechen J."/>
            <person name="Sacerdot C."/>
            <person name="Sarkar A."/>
            <person name="Savel G."/>
            <person name="Schacherer J."/>
            <person name="Sherman D."/>
            <person name="Straub M.-L."/>
            <person name="Stein N."/>
            <person name="Thierry A."/>
            <person name="Trautwein-Schult A."/>
            <person name="Westhof E."/>
            <person name="Worch S."/>
            <person name="Dujon B."/>
            <person name="Souciet J.-L."/>
            <person name="Wincker P."/>
            <person name="Scholz U."/>
            <person name="Neuveglise N."/>
        </authorList>
    </citation>
    <scope>NUCLEOTIDE SEQUENCE</scope>
    <source>
        <strain evidence="7">LS3</strain>
    </source>
</reference>
<dbReference type="PROSITE" id="PS50236">
    <property type="entry name" value="CHCR"/>
    <property type="match status" value="1"/>
</dbReference>
<dbReference type="PROSITE" id="PS50219">
    <property type="entry name" value="CNH"/>
    <property type="match status" value="1"/>
</dbReference>
<proteinExistence type="inferred from homology"/>
<dbReference type="PANTHER" id="PTHR12894:SF49">
    <property type="entry name" value="VAM6_VPS39-LIKE PROTEIN"/>
    <property type="match status" value="1"/>
</dbReference>
<dbReference type="InterPro" id="IPR036322">
    <property type="entry name" value="WD40_repeat_dom_sf"/>
</dbReference>
<reference evidence="7" key="1">
    <citation type="submission" date="2014-02" db="EMBL/GenBank/DDBJ databases">
        <authorList>
            <person name="Genoscope - CEA"/>
        </authorList>
    </citation>
    <scope>NUCLEOTIDE SEQUENCE</scope>
    <source>
        <strain evidence="7">LS3</strain>
    </source>
</reference>
<dbReference type="InterPro" id="IPR000547">
    <property type="entry name" value="Clathrin_H-chain/VPS_repeat"/>
</dbReference>
<evidence type="ECO:0000256" key="5">
    <source>
        <dbReference type="SAM" id="MobiDB-lite"/>
    </source>
</evidence>
<dbReference type="PhylomeDB" id="A0A060T4E3"/>
<dbReference type="InterPro" id="IPR019452">
    <property type="entry name" value="VPS39/TGF_beta_rcpt-assoc_1"/>
</dbReference>
<feature type="repeat" description="CHCR" evidence="4">
    <location>
        <begin position="623"/>
        <end position="779"/>
    </location>
</feature>
<evidence type="ECO:0000313" key="7">
    <source>
        <dbReference type="EMBL" id="CDP33737.1"/>
    </source>
</evidence>
<dbReference type="Pfam" id="PF00780">
    <property type="entry name" value="CNH"/>
    <property type="match status" value="1"/>
</dbReference>
<evidence type="ECO:0000256" key="2">
    <source>
        <dbReference type="ARBA" id="ARBA00023136"/>
    </source>
</evidence>
<dbReference type="GO" id="GO:0034058">
    <property type="term" value="P:endosomal vesicle fusion"/>
    <property type="evidence" value="ECO:0007669"/>
    <property type="project" value="TreeGrafter"/>
</dbReference>
<sequence>MAQVFAPVAVDLGDLPSGVSSLLAYGDKLVVGTSSGAILVYSVNDPFSRNIKGKLLANIKGLTKRSIDQLAIVKDAGFLIALADGLVHVIDLDSYSPVETLQGLKGGSVVAAREGVYEVDNGIHAVVSRLAVASRKRLLIYEWRDSQFETVKEIQLNDRIRTMSFVGLNRIVCGLSTDFVLVDVELEQVVSTIVASSNGSEQSQSFSSSVGSLSYIGLGLGSSPAPLTLEVADSKCLLVRNSVGQFVDADGSLLPSHTAPKWSAHPTKLAFVSPYLISVINNDIVEVRSPETGFLYQSIAFPGTISDVTNGKLLYAANSQGVVKRFLVTEYDKQIDRLVKGDNLTEAISLLTLLEPVLIRDKEARLRDLHILNATQMFKSKKYQDALQLFSDVSAPPDAVIGLYPPVISGTSSTNGTENGQNGSSGHTEHAKDGDQEQGEDVPSHSNSLVSSEDLMAATAALQPYLADTRRKIATLNAREEKITYQGFELSREIYGDLEKAAVLVDTTLFRCYILRSPSLVGSLVRVQNQCDPIVVEAELTRKKMWRELIDFYYGKSLHRKALALLHDLATTESSTLSGPEPTIQYLKRLGNEHVDLIFEFSKWPISCDKQLGVELFIDDDELVDDDHSLPRSKVLSFLQSLQDPDQELVIKFLSHAISLHNDTSANIHTSLALAYVQAIDNGDKQGLWDDFIKFMKNSSHYKADRVLNELPNTNKFLVPRAILHGRKGEHEQALKIYAYELDDSHLAELYCAELYKKDSAAGKESLHTLLSLYMTKRNTDLVINLLSSQGSRMSMGKVIKMLDSEMKISDLDGFLQSQLRKLQSRGRAVQLDSSLRKVDLVRAEEELLELGTRHTTITNLRTCQVCAKRLGHSVISIFPDGAVVHYGCSNAYKEAQESEKKRLQVVRVSQYQSQ</sequence>
<gene>
    <name evidence="7" type="ORF">GNLVRS02_ARAD1A16368g</name>
</gene>
<accession>A0A060T4E3</accession>
<dbReference type="GO" id="GO:0000329">
    <property type="term" value="C:fungal-type vacuole membrane"/>
    <property type="evidence" value="ECO:0007669"/>
    <property type="project" value="TreeGrafter"/>
</dbReference>
<protein>
    <submittedName>
        <fullName evidence="7">ARAD1A16368p</fullName>
    </submittedName>
</protein>
<keyword evidence="2" id="KW-0472">Membrane</keyword>
<feature type="region of interest" description="Disordered" evidence="5">
    <location>
        <begin position="411"/>
        <end position="449"/>
    </location>
</feature>
<dbReference type="InterPro" id="IPR032914">
    <property type="entry name" value="Vam6/VPS39/TRAP1"/>
</dbReference>
<comment type="subcellular location">
    <subcellularLocation>
        <location evidence="1">Endomembrane system</location>
        <topology evidence="1">Peripheral membrane protein</topology>
    </subcellularLocation>
</comment>
<dbReference type="InterPro" id="IPR015943">
    <property type="entry name" value="WD40/YVTN_repeat-like_dom_sf"/>
</dbReference>
<dbReference type="Pfam" id="PF10366">
    <property type="entry name" value="Vps39_1"/>
    <property type="match status" value="1"/>
</dbReference>
<dbReference type="AlphaFoldDB" id="A0A060T4E3"/>
<dbReference type="InterPro" id="IPR019453">
    <property type="entry name" value="VPS39/TGFA1_Znf"/>
</dbReference>
<comment type="similarity">
    <text evidence="3">Belongs to the VAM6/VPS39 family.</text>
</comment>
<name>A0A060T4E3_BLAAD</name>
<dbReference type="PANTHER" id="PTHR12894">
    <property type="entry name" value="CNH DOMAIN CONTAINING"/>
    <property type="match status" value="1"/>
</dbReference>
<organism evidence="7">
    <name type="scientific">Blastobotrys adeninivorans</name>
    <name type="common">Yeast</name>
    <name type="synonym">Arxula adeninivorans</name>
    <dbReference type="NCBI Taxonomy" id="409370"/>
    <lineage>
        <taxon>Eukaryota</taxon>
        <taxon>Fungi</taxon>
        <taxon>Dikarya</taxon>
        <taxon>Ascomycota</taxon>
        <taxon>Saccharomycotina</taxon>
        <taxon>Dipodascomycetes</taxon>
        <taxon>Dipodascales</taxon>
        <taxon>Trichomonascaceae</taxon>
        <taxon>Blastobotrys</taxon>
    </lineage>
</organism>
<dbReference type="Gene3D" id="2.130.10.10">
    <property type="entry name" value="YVTN repeat-like/Quinoprotein amine dehydrogenase"/>
    <property type="match status" value="1"/>
</dbReference>
<dbReference type="SUPFAM" id="SSF50978">
    <property type="entry name" value="WD40 repeat-like"/>
    <property type="match status" value="1"/>
</dbReference>
<dbReference type="GO" id="GO:0006886">
    <property type="term" value="P:intracellular protein transport"/>
    <property type="evidence" value="ECO:0007669"/>
    <property type="project" value="UniProtKB-UniRule"/>
</dbReference>
<dbReference type="GO" id="GO:0012505">
    <property type="term" value="C:endomembrane system"/>
    <property type="evidence" value="ECO:0007669"/>
    <property type="project" value="UniProtKB-SubCell"/>
</dbReference>
<evidence type="ECO:0000256" key="3">
    <source>
        <dbReference type="ARBA" id="ARBA00038201"/>
    </source>
</evidence>
<evidence type="ECO:0000256" key="1">
    <source>
        <dbReference type="ARBA" id="ARBA00004184"/>
    </source>
</evidence>
<feature type="domain" description="CNH" evidence="6">
    <location>
        <begin position="16"/>
        <end position="314"/>
    </location>
</feature>
<dbReference type="GO" id="GO:0006914">
    <property type="term" value="P:autophagy"/>
    <property type="evidence" value="ECO:0007669"/>
    <property type="project" value="TreeGrafter"/>
</dbReference>
<evidence type="ECO:0000259" key="6">
    <source>
        <dbReference type="PROSITE" id="PS50219"/>
    </source>
</evidence>
<dbReference type="Pfam" id="PF10367">
    <property type="entry name" value="zf-Vps39_C"/>
    <property type="match status" value="1"/>
</dbReference>
<feature type="compositionally biased region" description="Polar residues" evidence="5">
    <location>
        <begin position="411"/>
        <end position="426"/>
    </location>
</feature>
<dbReference type="EMBL" id="HG937691">
    <property type="protein sequence ID" value="CDP33737.1"/>
    <property type="molecule type" value="Genomic_DNA"/>
</dbReference>